<keyword evidence="2 3" id="KW-0378">Hydrolase</keyword>
<dbReference type="InterPro" id="IPR000086">
    <property type="entry name" value="NUDIX_hydrolase_dom"/>
</dbReference>
<dbReference type="Proteomes" id="UP000092884">
    <property type="component" value="Chromosome"/>
</dbReference>
<dbReference type="PROSITE" id="PS00893">
    <property type="entry name" value="NUDIX_BOX"/>
    <property type="match status" value="1"/>
</dbReference>
<protein>
    <submittedName>
        <fullName evidence="5">RNA pyrophosphohydrolase</fullName>
    </submittedName>
</protein>
<dbReference type="AlphaFoldDB" id="A0A1B1U729"/>
<name>A0A1B1U729_9HELI</name>
<dbReference type="PANTHER" id="PTHR11839">
    <property type="entry name" value="UDP/ADP-SUGAR PYROPHOSPHATASE"/>
    <property type="match status" value="1"/>
</dbReference>
<dbReference type="PANTHER" id="PTHR11839:SF22">
    <property type="entry name" value="NUDIX HYDROLASE 26, CHLOROPLASTIC"/>
    <property type="match status" value="1"/>
</dbReference>
<dbReference type="GO" id="GO:0006753">
    <property type="term" value="P:nucleoside phosphate metabolic process"/>
    <property type="evidence" value="ECO:0007669"/>
    <property type="project" value="TreeGrafter"/>
</dbReference>
<dbReference type="InterPro" id="IPR020084">
    <property type="entry name" value="NUDIX_hydrolase_CS"/>
</dbReference>
<sequence>MEEKKYRPNVAAIILSSQYPNDCKIFVGQRKDLHDVWQFPQGGIDEGEQVREALLRELWEEIGTREVEILGEYPKWLQYDFPPQALKKFYPFQGQRQRYFLVRLKSDRQINIHTENPEFVRYDFVPLSQIFKVIKHFKKPLYKEVLDYFKQEGFL</sequence>
<dbReference type="InterPro" id="IPR022927">
    <property type="entry name" value="RppH"/>
</dbReference>
<evidence type="ECO:0000256" key="3">
    <source>
        <dbReference type="RuleBase" id="RU003476"/>
    </source>
</evidence>
<dbReference type="InterPro" id="IPR020476">
    <property type="entry name" value="Nudix_hydrolase"/>
</dbReference>
<dbReference type="STRING" id="222136.BBW65_06860"/>
<dbReference type="PROSITE" id="PS51462">
    <property type="entry name" value="NUDIX"/>
    <property type="match status" value="1"/>
</dbReference>
<evidence type="ECO:0000313" key="5">
    <source>
        <dbReference type="EMBL" id="ANV98531.1"/>
    </source>
</evidence>
<feature type="domain" description="Nudix hydrolase" evidence="4">
    <location>
        <begin position="5"/>
        <end position="147"/>
    </location>
</feature>
<comment type="similarity">
    <text evidence="3">Belongs to the Nudix hydrolase family.</text>
</comment>
<organism evidence="5 6">
    <name type="scientific">Helicobacter enhydrae</name>
    <dbReference type="NCBI Taxonomy" id="222136"/>
    <lineage>
        <taxon>Bacteria</taxon>
        <taxon>Pseudomonadati</taxon>
        <taxon>Campylobacterota</taxon>
        <taxon>Epsilonproteobacteria</taxon>
        <taxon>Campylobacterales</taxon>
        <taxon>Helicobacteraceae</taxon>
        <taxon>Helicobacter</taxon>
    </lineage>
</organism>
<evidence type="ECO:0000256" key="2">
    <source>
        <dbReference type="ARBA" id="ARBA00022801"/>
    </source>
</evidence>
<reference evidence="6" key="1">
    <citation type="submission" date="2016-07" db="EMBL/GenBank/DDBJ databases">
        <authorList>
            <person name="Florea S."/>
            <person name="Webb J.S."/>
            <person name="Jaromczyk J."/>
            <person name="Schardl C.L."/>
        </authorList>
    </citation>
    <scope>NUCLEOTIDE SEQUENCE [LARGE SCALE GENOMIC DNA]</scope>
    <source>
        <strain evidence="6">MIT 01-6242</strain>
    </source>
</reference>
<dbReference type="Pfam" id="PF00293">
    <property type="entry name" value="NUDIX"/>
    <property type="match status" value="1"/>
</dbReference>
<dbReference type="EMBL" id="CP016503">
    <property type="protein sequence ID" value="ANV98531.1"/>
    <property type="molecule type" value="Genomic_DNA"/>
</dbReference>
<dbReference type="NCBIfam" id="NF001938">
    <property type="entry name" value="PRK00714.1-5"/>
    <property type="match status" value="1"/>
</dbReference>
<evidence type="ECO:0000256" key="1">
    <source>
        <dbReference type="ARBA" id="ARBA00001936"/>
    </source>
</evidence>
<gene>
    <name evidence="5" type="ORF">BBW65_06860</name>
</gene>
<dbReference type="RefSeq" id="WP_066341377.1">
    <property type="nucleotide sequence ID" value="NZ_CP016503.1"/>
</dbReference>
<evidence type="ECO:0000259" key="4">
    <source>
        <dbReference type="PROSITE" id="PS51462"/>
    </source>
</evidence>
<evidence type="ECO:0000313" key="6">
    <source>
        <dbReference type="Proteomes" id="UP000092884"/>
    </source>
</evidence>
<dbReference type="InterPro" id="IPR015797">
    <property type="entry name" value="NUDIX_hydrolase-like_dom_sf"/>
</dbReference>
<dbReference type="GO" id="GO:0019693">
    <property type="term" value="P:ribose phosphate metabolic process"/>
    <property type="evidence" value="ECO:0007669"/>
    <property type="project" value="TreeGrafter"/>
</dbReference>
<dbReference type="CDD" id="cd03671">
    <property type="entry name" value="NUDIX_Ap4A_hydrolase_plant_like"/>
    <property type="match status" value="1"/>
</dbReference>
<dbReference type="KEGG" id="het:BBW65_06860"/>
<keyword evidence="6" id="KW-1185">Reference proteome</keyword>
<accession>A0A1B1U729</accession>
<dbReference type="GO" id="GO:0008893">
    <property type="term" value="F:guanosine-3',5'-bis(diphosphate) 3'-diphosphatase activity"/>
    <property type="evidence" value="ECO:0007669"/>
    <property type="project" value="TreeGrafter"/>
</dbReference>
<dbReference type="PRINTS" id="PR00502">
    <property type="entry name" value="NUDIXFAMILY"/>
</dbReference>
<dbReference type="OrthoDB" id="9810648at2"/>
<dbReference type="GO" id="GO:0034432">
    <property type="term" value="F:bis(5'-adenosyl)-pentaphosphatase activity"/>
    <property type="evidence" value="ECO:0007669"/>
    <property type="project" value="TreeGrafter"/>
</dbReference>
<dbReference type="SUPFAM" id="SSF55811">
    <property type="entry name" value="Nudix"/>
    <property type="match status" value="1"/>
</dbReference>
<comment type="cofactor">
    <cofactor evidence="1">
        <name>Mn(2+)</name>
        <dbReference type="ChEBI" id="CHEBI:29035"/>
    </cofactor>
</comment>
<proteinExistence type="inferred from homology"/>
<dbReference type="NCBIfam" id="NF001936">
    <property type="entry name" value="PRK00714.1-3"/>
    <property type="match status" value="1"/>
</dbReference>
<dbReference type="Gene3D" id="3.90.79.10">
    <property type="entry name" value="Nucleoside Triphosphate Pyrophosphohydrolase"/>
    <property type="match status" value="1"/>
</dbReference>